<keyword evidence="3" id="KW-1185">Reference proteome</keyword>
<proteinExistence type="predicted"/>
<dbReference type="RefSeq" id="WP_119951573.1">
    <property type="nucleotide sequence ID" value="NZ_QZEZ01000009.1"/>
</dbReference>
<reference evidence="2 3" key="1">
    <citation type="submission" date="2018-09" db="EMBL/GenBank/DDBJ databases">
        <title>YIM 75000 draft genome.</title>
        <authorList>
            <person name="Tang S."/>
            <person name="Feng Y."/>
        </authorList>
    </citation>
    <scope>NUCLEOTIDE SEQUENCE [LARGE SCALE GENOMIC DNA]</scope>
    <source>
        <strain evidence="2 3">YIM 75000</strain>
    </source>
</reference>
<evidence type="ECO:0000313" key="2">
    <source>
        <dbReference type="EMBL" id="RJK93387.1"/>
    </source>
</evidence>
<protein>
    <submittedName>
        <fullName evidence="2">Uncharacterized protein</fullName>
    </submittedName>
</protein>
<dbReference type="EMBL" id="QZEZ01000009">
    <property type="protein sequence ID" value="RJK93387.1"/>
    <property type="molecule type" value="Genomic_DNA"/>
</dbReference>
<comment type="caution">
    <text evidence="2">The sequence shown here is derived from an EMBL/GenBank/DDBJ whole genome shotgun (WGS) entry which is preliminary data.</text>
</comment>
<organism evidence="2 3">
    <name type="scientific">Vallicoccus soli</name>
    <dbReference type="NCBI Taxonomy" id="2339232"/>
    <lineage>
        <taxon>Bacteria</taxon>
        <taxon>Bacillati</taxon>
        <taxon>Actinomycetota</taxon>
        <taxon>Actinomycetes</taxon>
        <taxon>Motilibacterales</taxon>
        <taxon>Vallicoccaceae</taxon>
        <taxon>Vallicoccus</taxon>
    </lineage>
</organism>
<feature type="compositionally biased region" description="Low complexity" evidence="1">
    <location>
        <begin position="33"/>
        <end position="44"/>
    </location>
</feature>
<feature type="compositionally biased region" description="Low complexity" evidence="1">
    <location>
        <begin position="1"/>
        <end position="23"/>
    </location>
</feature>
<dbReference type="Proteomes" id="UP000265614">
    <property type="component" value="Unassembled WGS sequence"/>
</dbReference>
<gene>
    <name evidence="2" type="ORF">D5H78_16285</name>
</gene>
<evidence type="ECO:0000256" key="1">
    <source>
        <dbReference type="SAM" id="MobiDB-lite"/>
    </source>
</evidence>
<sequence>MAARPVPHLPTTELTLTPTAPDARPAPGPDRPVLPGLAAAPAPAGRGGRGHRREGAAGHPSTSPAGGGRRAYAFRRH</sequence>
<name>A0A3A3YSZ5_9ACTN</name>
<evidence type="ECO:0000313" key="3">
    <source>
        <dbReference type="Proteomes" id="UP000265614"/>
    </source>
</evidence>
<accession>A0A3A3YSZ5</accession>
<feature type="region of interest" description="Disordered" evidence="1">
    <location>
        <begin position="1"/>
        <end position="77"/>
    </location>
</feature>
<dbReference type="AlphaFoldDB" id="A0A3A3YSZ5"/>